<dbReference type="InterPro" id="IPR001296">
    <property type="entry name" value="Glyco_trans_1"/>
</dbReference>
<dbReference type="RefSeq" id="WP_184948914.1">
    <property type="nucleotide sequence ID" value="NZ_BOMC01000081.1"/>
</dbReference>
<keyword evidence="1" id="KW-0328">Glycosyltransferase</keyword>
<organism evidence="5 6">
    <name type="scientific">Paractinoplanes abujensis</name>
    <dbReference type="NCBI Taxonomy" id="882441"/>
    <lineage>
        <taxon>Bacteria</taxon>
        <taxon>Bacillati</taxon>
        <taxon>Actinomycetota</taxon>
        <taxon>Actinomycetes</taxon>
        <taxon>Micromonosporales</taxon>
        <taxon>Micromonosporaceae</taxon>
        <taxon>Paractinoplanes</taxon>
    </lineage>
</organism>
<keyword evidence="2 5" id="KW-0808">Transferase</keyword>
<evidence type="ECO:0000259" key="3">
    <source>
        <dbReference type="Pfam" id="PF00534"/>
    </source>
</evidence>
<accession>A0A7W7CJY1</accession>
<dbReference type="AlphaFoldDB" id="A0A7W7CJY1"/>
<feature type="domain" description="Glycosyltransferase subfamily 4-like N-terminal" evidence="4">
    <location>
        <begin position="18"/>
        <end position="165"/>
    </location>
</feature>
<dbReference type="PANTHER" id="PTHR45947:SF3">
    <property type="entry name" value="SULFOQUINOVOSYL TRANSFERASE SQD2"/>
    <property type="match status" value="1"/>
</dbReference>
<dbReference type="PANTHER" id="PTHR45947">
    <property type="entry name" value="SULFOQUINOVOSYL TRANSFERASE SQD2"/>
    <property type="match status" value="1"/>
</dbReference>
<dbReference type="Pfam" id="PF13579">
    <property type="entry name" value="Glyco_trans_4_4"/>
    <property type="match status" value="1"/>
</dbReference>
<dbReference type="GO" id="GO:0016758">
    <property type="term" value="F:hexosyltransferase activity"/>
    <property type="evidence" value="ECO:0007669"/>
    <property type="project" value="TreeGrafter"/>
</dbReference>
<evidence type="ECO:0000313" key="6">
    <source>
        <dbReference type="Proteomes" id="UP000542742"/>
    </source>
</evidence>
<dbReference type="Pfam" id="PF00534">
    <property type="entry name" value="Glycos_transf_1"/>
    <property type="match status" value="1"/>
</dbReference>
<gene>
    <name evidence="5" type="ORF">BKA14_000015</name>
</gene>
<reference evidence="5 6" key="1">
    <citation type="submission" date="2020-08" db="EMBL/GenBank/DDBJ databases">
        <title>Sequencing the genomes of 1000 actinobacteria strains.</title>
        <authorList>
            <person name="Klenk H.-P."/>
        </authorList>
    </citation>
    <scope>NUCLEOTIDE SEQUENCE [LARGE SCALE GENOMIC DNA]</scope>
    <source>
        <strain evidence="5 6">DSM 45518</strain>
    </source>
</reference>
<evidence type="ECO:0000256" key="1">
    <source>
        <dbReference type="ARBA" id="ARBA00022676"/>
    </source>
</evidence>
<keyword evidence="6" id="KW-1185">Reference proteome</keyword>
<evidence type="ECO:0000313" key="5">
    <source>
        <dbReference type="EMBL" id="MBB4689867.1"/>
    </source>
</evidence>
<dbReference type="Proteomes" id="UP000542742">
    <property type="component" value="Unassembled WGS sequence"/>
</dbReference>
<dbReference type="InterPro" id="IPR050194">
    <property type="entry name" value="Glycosyltransferase_grp1"/>
</dbReference>
<comment type="caution">
    <text evidence="5">The sequence shown here is derived from an EMBL/GenBank/DDBJ whole genome shotgun (WGS) entry which is preliminary data.</text>
</comment>
<name>A0A7W7CJY1_9ACTN</name>
<dbReference type="CDD" id="cd03801">
    <property type="entry name" value="GT4_PimA-like"/>
    <property type="match status" value="1"/>
</dbReference>
<feature type="domain" description="Glycosyl transferase family 1" evidence="3">
    <location>
        <begin position="181"/>
        <end position="342"/>
    </location>
</feature>
<dbReference type="Gene3D" id="3.40.50.2000">
    <property type="entry name" value="Glycogen Phosphorylase B"/>
    <property type="match status" value="2"/>
</dbReference>
<dbReference type="GO" id="GO:1901137">
    <property type="term" value="P:carbohydrate derivative biosynthetic process"/>
    <property type="evidence" value="ECO:0007669"/>
    <property type="project" value="UniProtKB-ARBA"/>
</dbReference>
<dbReference type="InterPro" id="IPR028098">
    <property type="entry name" value="Glyco_trans_4-like_N"/>
</dbReference>
<dbReference type="EMBL" id="JACHMF010000001">
    <property type="protein sequence ID" value="MBB4689867.1"/>
    <property type="molecule type" value="Genomic_DNA"/>
</dbReference>
<evidence type="ECO:0000259" key="4">
    <source>
        <dbReference type="Pfam" id="PF13579"/>
    </source>
</evidence>
<dbReference type="SUPFAM" id="SSF53756">
    <property type="entry name" value="UDP-Glycosyltransferase/glycogen phosphorylase"/>
    <property type="match status" value="1"/>
</dbReference>
<proteinExistence type="predicted"/>
<sequence length="367" mass="37883">MGDDWRGSVALVLASSTGGVGQHVASLARGLVAAGCDVMVCGPAATGELFGFTAAGATFVAVEIPATPGAQDAGAVRQLRGALGARRPDVVHAHGFRAGFVAQLARSGAPLVVTWHNAVLSRNGLRGQLAGLVERVVARSATLTLGASQDLVDRATELGARHARLGAVAAPTLPVPKRTRTAVRAEFRLPPRTPLILSVGRLHPQKRYDLLVEASARWRDLDPAPVVVVAGSGPSYMSLAQLASQKRAPFHLLGHRTDVSDLLLGADLAVITSDWEARQLFAQEALESGTPLISTAVGGLPGLVGDAAMLIPPGDVDALDNAVRAMLTDPGLRADYAARGPEQAATWPGEADTVADVLAAYGEVTSS</sequence>
<protein>
    <submittedName>
        <fullName evidence="5">Glycosyltransferase involved in cell wall biosynthesis</fullName>
    </submittedName>
</protein>
<evidence type="ECO:0000256" key="2">
    <source>
        <dbReference type="ARBA" id="ARBA00022679"/>
    </source>
</evidence>